<evidence type="ECO:0000313" key="2">
    <source>
        <dbReference type="Proteomes" id="UP000825123"/>
    </source>
</evidence>
<organism evidence="1 2">
    <name type="scientific">Stygiolobus caldivivus</name>
    <dbReference type="NCBI Taxonomy" id="2824673"/>
    <lineage>
        <taxon>Archaea</taxon>
        <taxon>Thermoproteota</taxon>
        <taxon>Thermoprotei</taxon>
        <taxon>Sulfolobales</taxon>
        <taxon>Sulfolobaceae</taxon>
        <taxon>Stygiolobus</taxon>
    </lineage>
</organism>
<protein>
    <submittedName>
        <fullName evidence="1">Uncharacterized protein</fullName>
    </submittedName>
</protein>
<dbReference type="AlphaFoldDB" id="A0A8D5ZHH0"/>
<gene>
    <name evidence="1" type="ORF">KN1_09860</name>
</gene>
<proteinExistence type="predicted"/>
<sequence length="36" mass="4519">MQRQIIREVYKEDKRNYIDAKEFATKIVYEKIREVD</sequence>
<keyword evidence="2" id="KW-1185">Reference proteome</keyword>
<name>A0A8D5ZHH0_9CREN</name>
<reference evidence="1 2" key="1">
    <citation type="submission" date="2021-04" db="EMBL/GenBank/DDBJ databases">
        <title>Complete genome sequence of Stygiolobus sp. KN-1.</title>
        <authorList>
            <person name="Nakamura K."/>
            <person name="Sakai H."/>
            <person name="Kurosawa N."/>
        </authorList>
    </citation>
    <scope>NUCLEOTIDE SEQUENCE [LARGE SCALE GENOMIC DNA]</scope>
    <source>
        <strain evidence="1 2">KN-1</strain>
    </source>
</reference>
<dbReference type="Proteomes" id="UP000825123">
    <property type="component" value="Chromosome"/>
</dbReference>
<dbReference type="KEGG" id="csty:KN1_09860"/>
<evidence type="ECO:0000313" key="1">
    <source>
        <dbReference type="EMBL" id="BCU69689.1"/>
    </source>
</evidence>
<accession>A0A8D5ZHH0</accession>
<dbReference type="EMBL" id="AP024597">
    <property type="protein sequence ID" value="BCU69689.1"/>
    <property type="molecule type" value="Genomic_DNA"/>
</dbReference>